<evidence type="ECO:0000256" key="1">
    <source>
        <dbReference type="ARBA" id="ARBA00001709"/>
    </source>
</evidence>
<evidence type="ECO:0000313" key="6">
    <source>
        <dbReference type="Proteomes" id="UP000244441"/>
    </source>
</evidence>
<evidence type="ECO:0000259" key="4">
    <source>
        <dbReference type="Pfam" id="PF16113"/>
    </source>
</evidence>
<dbReference type="CDD" id="cd06558">
    <property type="entry name" value="crotonase-like"/>
    <property type="match status" value="1"/>
</dbReference>
<feature type="domain" description="Enoyl-CoA hydratase/isomerase" evidence="4">
    <location>
        <begin position="32"/>
        <end position="373"/>
    </location>
</feature>
<dbReference type="AlphaFoldDB" id="A0A2S0VVB4"/>
<dbReference type="GO" id="GO:0006574">
    <property type="term" value="P:L-valine catabolic process"/>
    <property type="evidence" value="ECO:0007669"/>
    <property type="project" value="TreeGrafter"/>
</dbReference>
<dbReference type="InterPro" id="IPR032259">
    <property type="entry name" value="HIBYL-CoA-H"/>
</dbReference>
<dbReference type="SUPFAM" id="SSF52096">
    <property type="entry name" value="ClpP/crotonase"/>
    <property type="match status" value="1"/>
</dbReference>
<dbReference type="Pfam" id="PF16113">
    <property type="entry name" value="ECH_2"/>
    <property type="match status" value="1"/>
</dbReference>
<dbReference type="PANTHER" id="PTHR43176">
    <property type="entry name" value="3-HYDROXYISOBUTYRYL-COA HYDROLASE-RELATED"/>
    <property type="match status" value="1"/>
</dbReference>
<dbReference type="PANTHER" id="PTHR43176:SF3">
    <property type="entry name" value="3-HYDROXYISOBUTYRYL-COA HYDROLASE, MITOCHONDRIAL"/>
    <property type="match status" value="1"/>
</dbReference>
<reference evidence="5 6" key="1">
    <citation type="submission" date="2018-01" db="EMBL/GenBank/DDBJ databases">
        <title>Genome sequence of a Cantenovulum-like bacteria.</title>
        <authorList>
            <person name="Tan W.R."/>
            <person name="Lau N.-S."/>
            <person name="Go F."/>
            <person name="Amirul A.-A.A."/>
        </authorList>
    </citation>
    <scope>NUCLEOTIDE SEQUENCE [LARGE SCALE GENOMIC DNA]</scope>
    <source>
        <strain evidence="5 6">CCB-QB4</strain>
    </source>
</reference>
<proteinExistence type="predicted"/>
<keyword evidence="3" id="KW-0378">Hydrolase</keyword>
<comment type="catalytic activity">
    <reaction evidence="1">
        <text>3-hydroxy-2-methylpropanoyl-CoA + H2O = 3-hydroxy-2-methylpropanoate + CoA + H(+)</text>
        <dbReference type="Rhea" id="RHEA:20888"/>
        <dbReference type="ChEBI" id="CHEBI:11805"/>
        <dbReference type="ChEBI" id="CHEBI:15377"/>
        <dbReference type="ChEBI" id="CHEBI:15378"/>
        <dbReference type="ChEBI" id="CHEBI:57287"/>
        <dbReference type="ChEBI" id="CHEBI:57340"/>
        <dbReference type="EC" id="3.1.2.4"/>
    </reaction>
</comment>
<dbReference type="EMBL" id="CP026604">
    <property type="protein sequence ID" value="AWB68157.1"/>
    <property type="molecule type" value="Genomic_DNA"/>
</dbReference>
<dbReference type="InterPro" id="IPR045004">
    <property type="entry name" value="ECH_dom"/>
</dbReference>
<dbReference type="EC" id="3.1.2.4" evidence="2"/>
<dbReference type="KEGG" id="cate:C2869_17820"/>
<dbReference type="Gene3D" id="3.90.226.10">
    <property type="entry name" value="2-enoyl-CoA Hydratase, Chain A, domain 1"/>
    <property type="match status" value="1"/>
</dbReference>
<organism evidence="5 6">
    <name type="scientific">Saccharobesus litoralis</name>
    <dbReference type="NCBI Taxonomy" id="2172099"/>
    <lineage>
        <taxon>Bacteria</taxon>
        <taxon>Pseudomonadati</taxon>
        <taxon>Pseudomonadota</taxon>
        <taxon>Gammaproteobacteria</taxon>
        <taxon>Alteromonadales</taxon>
        <taxon>Alteromonadaceae</taxon>
        <taxon>Saccharobesus</taxon>
    </lineage>
</organism>
<dbReference type="GO" id="GO:0003860">
    <property type="term" value="F:3-hydroxyisobutyryl-CoA hydrolase activity"/>
    <property type="evidence" value="ECO:0007669"/>
    <property type="project" value="UniProtKB-EC"/>
</dbReference>
<evidence type="ECO:0000256" key="3">
    <source>
        <dbReference type="ARBA" id="ARBA00022801"/>
    </source>
</evidence>
<sequence>MQLSWIYNLPFIQSSIRFLQNPIQNQYYFLEIKLNAPDKLNAQDTQMVLALRNLLLEHQPIEKCIGILLHSDFCKAFCSGGDVKSLYLAQIKNKQQVCSTVKQFFSNEYRLMLEMKNYPKPIICIANGITMGGGMGLLCHSSHKVILNDTKLAMPETLIGFFPDVFASRFLLKTNNNLGVLMAIGALSVKANMAVELGLVDYCLPATSKNRFIQELLANTYDLANIHRQLNQHLKSYSSNNHCFIDEQSSEFWHNRDLNQFVQDILNTSKEHEFACLITKLTKLLSDKAEANKRQSSEWKVLQNNLAYGSPLSLLTIFRQFNQTFANDESHYEFDLNVAFKLCAYGDFQEGVRALLVDKQQDPRWKFKNINDASLFKF</sequence>
<gene>
    <name evidence="5" type="ORF">C2869_17820</name>
</gene>
<evidence type="ECO:0000256" key="2">
    <source>
        <dbReference type="ARBA" id="ARBA00011915"/>
    </source>
</evidence>
<dbReference type="Proteomes" id="UP000244441">
    <property type="component" value="Chromosome"/>
</dbReference>
<name>A0A2S0VVB4_9ALTE</name>
<protein>
    <recommendedName>
        <fullName evidence="2">3-hydroxyisobutyryl-CoA hydrolase</fullName>
        <ecNumber evidence="2">3.1.2.4</ecNumber>
    </recommendedName>
</protein>
<keyword evidence="6" id="KW-1185">Reference proteome</keyword>
<evidence type="ECO:0000313" key="5">
    <source>
        <dbReference type="EMBL" id="AWB68157.1"/>
    </source>
</evidence>
<dbReference type="InterPro" id="IPR029045">
    <property type="entry name" value="ClpP/crotonase-like_dom_sf"/>
</dbReference>
<accession>A0A2S0VVB4</accession>